<dbReference type="AlphaFoldDB" id="A0A6A4IGE4"/>
<dbReference type="EMBL" id="ML769391">
    <property type="protein sequence ID" value="KAE9408338.1"/>
    <property type="molecule type" value="Genomic_DNA"/>
</dbReference>
<organism evidence="1 2">
    <name type="scientific">Gymnopus androsaceus JB14</name>
    <dbReference type="NCBI Taxonomy" id="1447944"/>
    <lineage>
        <taxon>Eukaryota</taxon>
        <taxon>Fungi</taxon>
        <taxon>Dikarya</taxon>
        <taxon>Basidiomycota</taxon>
        <taxon>Agaricomycotina</taxon>
        <taxon>Agaricomycetes</taxon>
        <taxon>Agaricomycetidae</taxon>
        <taxon>Agaricales</taxon>
        <taxon>Marasmiineae</taxon>
        <taxon>Omphalotaceae</taxon>
        <taxon>Gymnopus</taxon>
    </lineage>
</organism>
<evidence type="ECO:0000313" key="2">
    <source>
        <dbReference type="Proteomes" id="UP000799118"/>
    </source>
</evidence>
<gene>
    <name evidence="1" type="ORF">BT96DRAFT_932581</name>
</gene>
<sequence>MANIIAHASGDAPGLQVFWIDCPFLSFPELLGKVDFSVFTRLHDTTIRCEFPKANIKKCLKMLKAVCGPSLTCLDLDLFLIDDAPPLEPRYFAQALRQIGETCPNLIEFSIGIPDPKQHSVTPIMAALNSMRFPKLNFLDIFYGGETRTPAGLEVDWDQFLLNHPTVESLKYCSHSKAIPSNAFPHLRKFETTFEYRTALPLGTYRLLSSFVVCLVFASDRYTVSELRGVLQEMPNLRSFTLQEHDWCNAWGYHGLTNYEFLCLIRACPKLIYLECHISRLCLLEQIYAYISSIPLAYRAPSPDSNIQRRPMGLIQSERDKMESLNKLQSLDVIELDIYGWFYEIEATEPPPWNGVLSFQMVEKNGGRELEMTEFLDFI</sequence>
<accession>A0A6A4IGE4</accession>
<protein>
    <recommendedName>
        <fullName evidence="3">F-box domain-containing protein</fullName>
    </recommendedName>
</protein>
<name>A0A6A4IGE4_9AGAR</name>
<evidence type="ECO:0000313" key="1">
    <source>
        <dbReference type="EMBL" id="KAE9408338.1"/>
    </source>
</evidence>
<dbReference type="InterPro" id="IPR032675">
    <property type="entry name" value="LRR_dom_sf"/>
</dbReference>
<proteinExistence type="predicted"/>
<evidence type="ECO:0008006" key="3">
    <source>
        <dbReference type="Google" id="ProtNLM"/>
    </source>
</evidence>
<keyword evidence="2" id="KW-1185">Reference proteome</keyword>
<dbReference type="Proteomes" id="UP000799118">
    <property type="component" value="Unassembled WGS sequence"/>
</dbReference>
<reference evidence="1" key="1">
    <citation type="journal article" date="2019" name="Environ. Microbiol.">
        <title>Fungal ecological strategies reflected in gene transcription - a case study of two litter decomposers.</title>
        <authorList>
            <person name="Barbi F."/>
            <person name="Kohler A."/>
            <person name="Barry K."/>
            <person name="Baskaran P."/>
            <person name="Daum C."/>
            <person name="Fauchery L."/>
            <person name="Ihrmark K."/>
            <person name="Kuo A."/>
            <person name="LaButti K."/>
            <person name="Lipzen A."/>
            <person name="Morin E."/>
            <person name="Grigoriev I.V."/>
            <person name="Henrissat B."/>
            <person name="Lindahl B."/>
            <person name="Martin F."/>
        </authorList>
    </citation>
    <scope>NUCLEOTIDE SEQUENCE</scope>
    <source>
        <strain evidence="1">JB14</strain>
    </source>
</reference>
<dbReference type="Gene3D" id="3.80.10.10">
    <property type="entry name" value="Ribonuclease Inhibitor"/>
    <property type="match status" value="1"/>
</dbReference>